<name>A0ABY5AM80_9CYAN</name>
<feature type="region of interest" description="Disordered" evidence="1">
    <location>
        <begin position="1"/>
        <end position="25"/>
    </location>
</feature>
<protein>
    <recommendedName>
        <fullName evidence="4">Tetratricopeptide repeat protein</fullName>
    </recommendedName>
</protein>
<dbReference type="Proteomes" id="UP001056708">
    <property type="component" value="Chromosome"/>
</dbReference>
<accession>A0ABY5AM80</accession>
<feature type="region of interest" description="Disordered" evidence="1">
    <location>
        <begin position="40"/>
        <end position="98"/>
    </location>
</feature>
<dbReference type="EMBL" id="CP098611">
    <property type="protein sequence ID" value="USR90313.1"/>
    <property type="molecule type" value="Genomic_DNA"/>
</dbReference>
<gene>
    <name evidence="2" type="ORF">NEA10_15900</name>
</gene>
<evidence type="ECO:0008006" key="4">
    <source>
        <dbReference type="Google" id="ProtNLM"/>
    </source>
</evidence>
<evidence type="ECO:0000313" key="2">
    <source>
        <dbReference type="EMBL" id="USR90313.1"/>
    </source>
</evidence>
<sequence length="318" mass="35431">MLYFHQNPSPQTESDPNAPSLQGLIRDDEAETLVLLDWVFPPSNSDSSPRRHESVLLRLPKRQPDSPQPPMTAEVSSPSQVSPLDGVVPPRREPEPEIPQHSLSLGLAVGLGVNLLALVGGIYLLQGTIPPSSIAHVEQSHPRHASESAERQQLDAQAQAWIELAQRRAQQRDFQGAIIALEQIPVGSSYYQNLQPKLQEYRQQREIRATWLLQQAYDQAAKGEFSQALGYLYQIPPGTEARDRARARLAQYQEQKSIRATWLLQQAYDQAALGQFSEAIAYLQQIPQGTPAYSTARLKLDEYRLKAQGGASPVSYRG</sequence>
<organism evidence="2 3">
    <name type="scientific">Phormidium yuhuli AB48</name>
    <dbReference type="NCBI Taxonomy" id="2940671"/>
    <lineage>
        <taxon>Bacteria</taxon>
        <taxon>Bacillati</taxon>
        <taxon>Cyanobacteriota</taxon>
        <taxon>Cyanophyceae</taxon>
        <taxon>Oscillatoriophycideae</taxon>
        <taxon>Oscillatoriales</taxon>
        <taxon>Oscillatoriaceae</taxon>
        <taxon>Phormidium</taxon>
        <taxon>Phormidium yuhuli</taxon>
    </lineage>
</organism>
<keyword evidence="3" id="KW-1185">Reference proteome</keyword>
<evidence type="ECO:0000313" key="3">
    <source>
        <dbReference type="Proteomes" id="UP001056708"/>
    </source>
</evidence>
<reference evidence="2" key="1">
    <citation type="submission" date="2022-06" db="EMBL/GenBank/DDBJ databases">
        <title>Genome sequence of Phormidium yuhuli AB48 isolated from an industrial photobioreactor environment.</title>
        <authorList>
            <person name="Qiu Y."/>
            <person name="Noonan A.J.C."/>
            <person name="Dofher K."/>
            <person name="Koch M."/>
            <person name="Kieft B."/>
            <person name="Lin X."/>
            <person name="Ziels R.M."/>
            <person name="Hallam S.J."/>
        </authorList>
    </citation>
    <scope>NUCLEOTIDE SEQUENCE</scope>
    <source>
        <strain evidence="2">AB48</strain>
    </source>
</reference>
<evidence type="ECO:0000256" key="1">
    <source>
        <dbReference type="SAM" id="MobiDB-lite"/>
    </source>
</evidence>
<dbReference type="RefSeq" id="WP_252662335.1">
    <property type="nucleotide sequence ID" value="NZ_CP098611.1"/>
</dbReference>
<proteinExistence type="predicted"/>
<feature type="compositionally biased region" description="Polar residues" evidence="1">
    <location>
        <begin position="1"/>
        <end position="20"/>
    </location>
</feature>